<dbReference type="Proteomes" id="UP001165069">
    <property type="component" value="Unassembled WGS sequence"/>
</dbReference>
<feature type="domain" description="RmlD-like substrate binding" evidence="7">
    <location>
        <begin position="1"/>
        <end position="275"/>
    </location>
</feature>
<dbReference type="PANTHER" id="PTHR10491:SF4">
    <property type="entry name" value="METHIONINE ADENOSYLTRANSFERASE 2 SUBUNIT BETA"/>
    <property type="match status" value="1"/>
</dbReference>
<reference evidence="8 9" key="1">
    <citation type="journal article" date="2023" name="Antonie Van Leeuwenhoek">
        <title>Mesoterricola silvestris gen. nov., sp. nov., Mesoterricola sediminis sp. nov., Geothrix oryzae sp. nov., Geothrix edaphica sp. nov., Geothrix rubra sp. nov., and Geothrix limicola sp. nov., six novel members of Acidobacteriota isolated from soils.</title>
        <authorList>
            <person name="Itoh H."/>
            <person name="Sugisawa Y."/>
            <person name="Mise K."/>
            <person name="Xu Z."/>
            <person name="Kuniyasu M."/>
            <person name="Ushijima N."/>
            <person name="Kawano K."/>
            <person name="Kobayashi E."/>
            <person name="Shiratori Y."/>
            <person name="Masuda Y."/>
            <person name="Senoo K."/>
        </authorList>
    </citation>
    <scope>NUCLEOTIDE SEQUENCE [LARGE SCALE GENOMIC DNA]</scope>
    <source>
        <strain evidence="8 9">Red804</strain>
    </source>
</reference>
<comment type="pathway">
    <text evidence="1 6">Carbohydrate biosynthesis; dTDP-L-rhamnose biosynthesis.</text>
</comment>
<accession>A0ABQ5QI98</accession>
<evidence type="ECO:0000313" key="9">
    <source>
        <dbReference type="Proteomes" id="UP001165069"/>
    </source>
</evidence>
<comment type="similarity">
    <text evidence="2 6">Belongs to the dTDP-4-dehydrorhamnose reductase family.</text>
</comment>
<dbReference type="InterPro" id="IPR036291">
    <property type="entry name" value="NAD(P)-bd_dom_sf"/>
</dbReference>
<evidence type="ECO:0000313" key="8">
    <source>
        <dbReference type="EMBL" id="GLH74281.1"/>
    </source>
</evidence>
<dbReference type="Gene3D" id="3.40.50.720">
    <property type="entry name" value="NAD(P)-binding Rossmann-like Domain"/>
    <property type="match status" value="1"/>
</dbReference>
<keyword evidence="6" id="KW-0521">NADP</keyword>
<proteinExistence type="inferred from homology"/>
<evidence type="ECO:0000256" key="5">
    <source>
        <dbReference type="ARBA" id="ARBA00048200"/>
    </source>
</evidence>
<dbReference type="RefSeq" id="WP_285576376.1">
    <property type="nucleotide sequence ID" value="NZ_BSDE01000006.1"/>
</dbReference>
<dbReference type="CDD" id="cd05254">
    <property type="entry name" value="dTDP_HR_like_SDR_e"/>
    <property type="match status" value="1"/>
</dbReference>
<protein>
    <recommendedName>
        <fullName evidence="4 6">dTDP-4-dehydrorhamnose reductase</fullName>
        <ecNumber evidence="3 6">1.1.1.133</ecNumber>
    </recommendedName>
</protein>
<comment type="caution">
    <text evidence="8">The sequence shown here is derived from an EMBL/GenBank/DDBJ whole genome shotgun (WGS) entry which is preliminary data.</text>
</comment>
<keyword evidence="6" id="KW-0560">Oxidoreductase</keyword>
<evidence type="ECO:0000256" key="3">
    <source>
        <dbReference type="ARBA" id="ARBA00012929"/>
    </source>
</evidence>
<sequence length="279" mass="30883">MRVLVTGGAGQLAHAIRQIWTGHELVIPDESVLDLSRQDSIQRVVADIRPEVLLNCAAFTQVDRCESEAELALLINGTAVGWLAEACEAESARLIQISTDYVFDGTGTRPYREEDPTNPVSAYGRTKLEGERQATRCSKHLIARTSWLYDAWGKNFLNTMLNAAAQGRSLRVVDDQWGAPTTCRTLARQLKMAAEQDWKGLVHMTCQGETTWHGFAQAIFEAKGMTVDLGPCGTADYPTPAKRPAYSVLSGERRRSLGPDLMPDWREALQEVMDHPEPA</sequence>
<dbReference type="EC" id="1.1.1.133" evidence="3 6"/>
<name>A0ABQ5QI98_9BACT</name>
<evidence type="ECO:0000256" key="6">
    <source>
        <dbReference type="RuleBase" id="RU364082"/>
    </source>
</evidence>
<comment type="catalytic activity">
    <reaction evidence="5">
        <text>dTDP-beta-L-rhamnose + NADP(+) = dTDP-4-dehydro-beta-L-rhamnose + NADPH + H(+)</text>
        <dbReference type="Rhea" id="RHEA:21796"/>
        <dbReference type="ChEBI" id="CHEBI:15378"/>
        <dbReference type="ChEBI" id="CHEBI:57510"/>
        <dbReference type="ChEBI" id="CHEBI:57783"/>
        <dbReference type="ChEBI" id="CHEBI:58349"/>
        <dbReference type="ChEBI" id="CHEBI:62830"/>
        <dbReference type="EC" id="1.1.1.133"/>
    </reaction>
</comment>
<organism evidence="8 9">
    <name type="scientific">Geothrix limicola</name>
    <dbReference type="NCBI Taxonomy" id="2927978"/>
    <lineage>
        <taxon>Bacteria</taxon>
        <taxon>Pseudomonadati</taxon>
        <taxon>Acidobacteriota</taxon>
        <taxon>Holophagae</taxon>
        <taxon>Holophagales</taxon>
        <taxon>Holophagaceae</taxon>
        <taxon>Geothrix</taxon>
    </lineage>
</organism>
<dbReference type="Gene3D" id="3.90.25.10">
    <property type="entry name" value="UDP-galactose 4-epimerase, domain 1"/>
    <property type="match status" value="1"/>
</dbReference>
<dbReference type="NCBIfam" id="TIGR01214">
    <property type="entry name" value="rmlD"/>
    <property type="match status" value="1"/>
</dbReference>
<comment type="function">
    <text evidence="6">Catalyzes the reduction of dTDP-6-deoxy-L-lyxo-4-hexulose to yield dTDP-L-rhamnose.</text>
</comment>
<dbReference type="EMBL" id="BSDE01000006">
    <property type="protein sequence ID" value="GLH74281.1"/>
    <property type="molecule type" value="Genomic_DNA"/>
</dbReference>
<evidence type="ECO:0000256" key="4">
    <source>
        <dbReference type="ARBA" id="ARBA00017099"/>
    </source>
</evidence>
<keyword evidence="9" id="KW-1185">Reference proteome</keyword>
<gene>
    <name evidence="8" type="primary">rmlD</name>
    <name evidence="8" type="ORF">GETHLI_27830</name>
</gene>
<dbReference type="SUPFAM" id="SSF51735">
    <property type="entry name" value="NAD(P)-binding Rossmann-fold domains"/>
    <property type="match status" value="1"/>
</dbReference>
<dbReference type="Pfam" id="PF04321">
    <property type="entry name" value="RmlD_sub_bind"/>
    <property type="match status" value="1"/>
</dbReference>
<dbReference type="PANTHER" id="PTHR10491">
    <property type="entry name" value="DTDP-4-DEHYDRORHAMNOSE REDUCTASE"/>
    <property type="match status" value="1"/>
</dbReference>
<evidence type="ECO:0000256" key="2">
    <source>
        <dbReference type="ARBA" id="ARBA00010944"/>
    </source>
</evidence>
<dbReference type="InterPro" id="IPR005913">
    <property type="entry name" value="dTDP_dehydrorham_reduct"/>
</dbReference>
<dbReference type="InterPro" id="IPR029903">
    <property type="entry name" value="RmlD-like-bd"/>
</dbReference>
<evidence type="ECO:0000256" key="1">
    <source>
        <dbReference type="ARBA" id="ARBA00004781"/>
    </source>
</evidence>
<evidence type="ECO:0000259" key="7">
    <source>
        <dbReference type="Pfam" id="PF04321"/>
    </source>
</evidence>